<keyword evidence="2 3" id="KW-0687">Ribonucleoprotein</keyword>
<dbReference type="PANTHER" id="PTHR12919:SF20">
    <property type="entry name" value="SMALL RIBOSOMAL SUBUNIT PROTEIN BS16M"/>
    <property type="match status" value="1"/>
</dbReference>
<evidence type="ECO:0000313" key="6">
    <source>
        <dbReference type="Proteomes" id="UP000536179"/>
    </source>
</evidence>
<protein>
    <recommendedName>
        <fullName evidence="3">Small ribosomal subunit protein bS16</fullName>
    </recommendedName>
</protein>
<name>A0A7W5H5A6_9BACT</name>
<gene>
    <name evidence="3" type="primary">rpsP</name>
    <name evidence="5" type="ORF">FHS27_001445</name>
</gene>
<comment type="caution">
    <text evidence="5">The sequence shown here is derived from an EMBL/GenBank/DDBJ whole genome shotgun (WGS) entry which is preliminary data.</text>
</comment>
<dbReference type="Proteomes" id="UP000536179">
    <property type="component" value="Unassembled WGS sequence"/>
</dbReference>
<dbReference type="HAMAP" id="MF_00385">
    <property type="entry name" value="Ribosomal_bS16"/>
    <property type="match status" value="1"/>
</dbReference>
<dbReference type="Gene3D" id="3.30.1320.10">
    <property type="match status" value="1"/>
</dbReference>
<dbReference type="GO" id="GO:0015935">
    <property type="term" value="C:small ribosomal subunit"/>
    <property type="evidence" value="ECO:0007669"/>
    <property type="project" value="TreeGrafter"/>
</dbReference>
<evidence type="ECO:0000256" key="2">
    <source>
        <dbReference type="ARBA" id="ARBA00023274"/>
    </source>
</evidence>
<dbReference type="GO" id="GO:0003735">
    <property type="term" value="F:structural constituent of ribosome"/>
    <property type="evidence" value="ECO:0007669"/>
    <property type="project" value="InterPro"/>
</dbReference>
<feature type="region of interest" description="Disordered" evidence="4">
    <location>
        <begin position="80"/>
        <end position="145"/>
    </location>
</feature>
<dbReference type="Pfam" id="PF00886">
    <property type="entry name" value="Ribosomal_S16"/>
    <property type="match status" value="1"/>
</dbReference>
<evidence type="ECO:0000256" key="4">
    <source>
        <dbReference type="SAM" id="MobiDB-lite"/>
    </source>
</evidence>
<organism evidence="5 6">
    <name type="scientific">Aporhodopirellula rubra</name>
    <dbReference type="NCBI Taxonomy" id="980271"/>
    <lineage>
        <taxon>Bacteria</taxon>
        <taxon>Pseudomonadati</taxon>
        <taxon>Planctomycetota</taxon>
        <taxon>Planctomycetia</taxon>
        <taxon>Pirellulales</taxon>
        <taxon>Pirellulaceae</taxon>
        <taxon>Aporhodopirellula</taxon>
    </lineage>
</organism>
<accession>A0A7W5H5A6</accession>
<evidence type="ECO:0000313" key="5">
    <source>
        <dbReference type="EMBL" id="MBB3205641.1"/>
    </source>
</evidence>
<keyword evidence="1 3" id="KW-0689">Ribosomal protein</keyword>
<dbReference type="GO" id="GO:0006412">
    <property type="term" value="P:translation"/>
    <property type="evidence" value="ECO:0007669"/>
    <property type="project" value="UniProtKB-UniRule"/>
</dbReference>
<dbReference type="SUPFAM" id="SSF54565">
    <property type="entry name" value="Ribosomal protein S16"/>
    <property type="match status" value="1"/>
</dbReference>
<dbReference type="InterPro" id="IPR000307">
    <property type="entry name" value="Ribosomal_bS16"/>
</dbReference>
<proteinExistence type="inferred from homology"/>
<evidence type="ECO:0000256" key="3">
    <source>
        <dbReference type="HAMAP-Rule" id="MF_00385"/>
    </source>
</evidence>
<dbReference type="GO" id="GO:0005737">
    <property type="term" value="C:cytoplasm"/>
    <property type="evidence" value="ECO:0007669"/>
    <property type="project" value="UniProtKB-ARBA"/>
</dbReference>
<feature type="compositionally biased region" description="Acidic residues" evidence="4">
    <location>
        <begin position="128"/>
        <end position="145"/>
    </location>
</feature>
<dbReference type="NCBIfam" id="TIGR00002">
    <property type="entry name" value="S16"/>
    <property type="match status" value="1"/>
</dbReference>
<reference evidence="5 6" key="1">
    <citation type="submission" date="2020-08" db="EMBL/GenBank/DDBJ databases">
        <title>Genomic Encyclopedia of Type Strains, Phase III (KMG-III): the genomes of soil and plant-associated and newly described type strains.</title>
        <authorList>
            <person name="Whitman W."/>
        </authorList>
    </citation>
    <scope>NUCLEOTIDE SEQUENCE [LARGE SCALE GENOMIC DNA]</scope>
    <source>
        <strain evidence="5 6">CECT 8075</strain>
    </source>
</reference>
<evidence type="ECO:0000256" key="1">
    <source>
        <dbReference type="ARBA" id="ARBA00022980"/>
    </source>
</evidence>
<sequence length="145" mass="16069">MAVKIRMKKMGRTHRPFFRVCAMDQRKPRDGRVIEELGVYDPMCPETDARAQLKGDRIDYWLSVGAQPSEKCATLIKKYGTTGTHLDAQREALERLGRRKDYTPAPVTASPQPKAEEPKAEAAPAEEAPAEEPAAEAATEETASE</sequence>
<keyword evidence="6" id="KW-1185">Reference proteome</keyword>
<dbReference type="AlphaFoldDB" id="A0A7W5H5A6"/>
<dbReference type="InterPro" id="IPR023803">
    <property type="entry name" value="Ribosomal_bS16_dom_sf"/>
</dbReference>
<feature type="compositionally biased region" description="Basic and acidic residues" evidence="4">
    <location>
        <begin position="87"/>
        <end position="102"/>
    </location>
</feature>
<dbReference type="EMBL" id="JACHXU010000004">
    <property type="protein sequence ID" value="MBB3205641.1"/>
    <property type="molecule type" value="Genomic_DNA"/>
</dbReference>
<dbReference type="PANTHER" id="PTHR12919">
    <property type="entry name" value="30S RIBOSOMAL PROTEIN S16"/>
    <property type="match status" value="1"/>
</dbReference>
<comment type="similarity">
    <text evidence="3">Belongs to the bacterial ribosomal protein bS16 family.</text>
</comment>